<sequence length="162" mass="17749">MSTSKFIVPVPKIEDRDFIKPLLCGPGPCDVWPSVAEALIKPVLADIQKGLKYLFQTKSNLVLAISGSGWSGAETIISNLLAPSETLLIATRGYWGDRAFDSAKRYGINAVQFRIPFNTTFSLDQIERELKKLRPTALFIIHGDSSTGTVQSLIGLGELCHK</sequence>
<protein>
    <recommendedName>
        <fullName evidence="3">Aminotransferase class V domain-containing protein</fullName>
    </recommendedName>
</protein>
<proteinExistence type="predicted"/>
<evidence type="ECO:0000313" key="5">
    <source>
        <dbReference type="Proteomes" id="UP001153954"/>
    </source>
</evidence>
<organism evidence="4 5">
    <name type="scientific">Euphydryas editha</name>
    <name type="common">Edith's checkerspot</name>
    <dbReference type="NCBI Taxonomy" id="104508"/>
    <lineage>
        <taxon>Eukaryota</taxon>
        <taxon>Metazoa</taxon>
        <taxon>Ecdysozoa</taxon>
        <taxon>Arthropoda</taxon>
        <taxon>Hexapoda</taxon>
        <taxon>Insecta</taxon>
        <taxon>Pterygota</taxon>
        <taxon>Neoptera</taxon>
        <taxon>Endopterygota</taxon>
        <taxon>Lepidoptera</taxon>
        <taxon>Glossata</taxon>
        <taxon>Ditrysia</taxon>
        <taxon>Papilionoidea</taxon>
        <taxon>Nymphalidae</taxon>
        <taxon>Nymphalinae</taxon>
        <taxon>Euphydryas</taxon>
    </lineage>
</organism>
<name>A0AAU9UA75_EUPED</name>
<dbReference type="Pfam" id="PF00266">
    <property type="entry name" value="Aminotran_5"/>
    <property type="match status" value="1"/>
</dbReference>
<gene>
    <name evidence="4" type="ORF">EEDITHA_LOCUS11575</name>
</gene>
<dbReference type="GO" id="GO:0019265">
    <property type="term" value="P:glycine biosynthetic process, by transamination of glyoxylate"/>
    <property type="evidence" value="ECO:0007669"/>
    <property type="project" value="TreeGrafter"/>
</dbReference>
<keyword evidence="2" id="KW-0663">Pyridoxal phosphate</keyword>
<dbReference type="InterPro" id="IPR015424">
    <property type="entry name" value="PyrdxlP-dep_Trfase"/>
</dbReference>
<comment type="caution">
    <text evidence="4">The sequence shown here is derived from an EMBL/GenBank/DDBJ whole genome shotgun (WGS) entry which is preliminary data.</text>
</comment>
<dbReference type="SUPFAM" id="SSF53383">
    <property type="entry name" value="PLP-dependent transferases"/>
    <property type="match status" value="1"/>
</dbReference>
<evidence type="ECO:0000256" key="2">
    <source>
        <dbReference type="ARBA" id="ARBA00022898"/>
    </source>
</evidence>
<accession>A0AAU9UA75</accession>
<dbReference type="GO" id="GO:0008453">
    <property type="term" value="F:alanine-glyoxylate transaminase activity"/>
    <property type="evidence" value="ECO:0007669"/>
    <property type="project" value="TreeGrafter"/>
</dbReference>
<dbReference type="Gene3D" id="3.40.640.10">
    <property type="entry name" value="Type I PLP-dependent aspartate aminotransferase-like (Major domain)"/>
    <property type="match status" value="1"/>
</dbReference>
<evidence type="ECO:0000256" key="1">
    <source>
        <dbReference type="ARBA" id="ARBA00001933"/>
    </source>
</evidence>
<dbReference type="Proteomes" id="UP001153954">
    <property type="component" value="Unassembled WGS sequence"/>
</dbReference>
<dbReference type="GO" id="GO:0004760">
    <property type="term" value="F:L-serine-pyruvate transaminase activity"/>
    <property type="evidence" value="ECO:0007669"/>
    <property type="project" value="TreeGrafter"/>
</dbReference>
<keyword evidence="5" id="KW-1185">Reference proteome</keyword>
<dbReference type="InterPro" id="IPR015421">
    <property type="entry name" value="PyrdxlP-dep_Trfase_major"/>
</dbReference>
<dbReference type="GO" id="GO:0005777">
    <property type="term" value="C:peroxisome"/>
    <property type="evidence" value="ECO:0007669"/>
    <property type="project" value="TreeGrafter"/>
</dbReference>
<dbReference type="EMBL" id="CAKOGL010000016">
    <property type="protein sequence ID" value="CAH2096205.1"/>
    <property type="molecule type" value="Genomic_DNA"/>
</dbReference>
<comment type="cofactor">
    <cofactor evidence="1">
        <name>pyridoxal 5'-phosphate</name>
        <dbReference type="ChEBI" id="CHEBI:597326"/>
    </cofactor>
</comment>
<evidence type="ECO:0000259" key="3">
    <source>
        <dbReference type="Pfam" id="PF00266"/>
    </source>
</evidence>
<evidence type="ECO:0000313" key="4">
    <source>
        <dbReference type="EMBL" id="CAH2096205.1"/>
    </source>
</evidence>
<reference evidence="4" key="1">
    <citation type="submission" date="2022-03" db="EMBL/GenBank/DDBJ databases">
        <authorList>
            <person name="Tunstrom K."/>
        </authorList>
    </citation>
    <scope>NUCLEOTIDE SEQUENCE</scope>
</reference>
<dbReference type="PANTHER" id="PTHR21152:SF40">
    <property type="entry name" value="ALANINE--GLYOXYLATE AMINOTRANSFERASE"/>
    <property type="match status" value="1"/>
</dbReference>
<dbReference type="AlphaFoldDB" id="A0AAU9UA75"/>
<dbReference type="PANTHER" id="PTHR21152">
    <property type="entry name" value="AMINOTRANSFERASE CLASS V"/>
    <property type="match status" value="1"/>
</dbReference>
<dbReference type="InterPro" id="IPR000192">
    <property type="entry name" value="Aminotrans_V_dom"/>
</dbReference>
<feature type="domain" description="Aminotransferase class V" evidence="3">
    <location>
        <begin position="44"/>
        <end position="162"/>
    </location>
</feature>